<gene>
    <name evidence="2" type="ORF">EZS28_025512</name>
</gene>
<feature type="transmembrane region" description="Helical" evidence="1">
    <location>
        <begin position="23"/>
        <end position="42"/>
    </location>
</feature>
<comment type="caution">
    <text evidence="2">The sequence shown here is derived from an EMBL/GenBank/DDBJ whole genome shotgun (WGS) entry which is preliminary data.</text>
</comment>
<proteinExistence type="predicted"/>
<keyword evidence="1" id="KW-1133">Transmembrane helix</keyword>
<accession>A0A5J4V910</accession>
<feature type="transmembrane region" description="Helical" evidence="1">
    <location>
        <begin position="49"/>
        <end position="66"/>
    </location>
</feature>
<dbReference type="AlphaFoldDB" id="A0A5J4V910"/>
<protein>
    <submittedName>
        <fullName evidence="2">Uncharacterized protein</fullName>
    </submittedName>
</protein>
<evidence type="ECO:0000256" key="1">
    <source>
        <dbReference type="SAM" id="Phobius"/>
    </source>
</evidence>
<evidence type="ECO:0000313" key="3">
    <source>
        <dbReference type="Proteomes" id="UP000324800"/>
    </source>
</evidence>
<evidence type="ECO:0000313" key="2">
    <source>
        <dbReference type="EMBL" id="KAA6378961.1"/>
    </source>
</evidence>
<dbReference type="EMBL" id="SNRW01008802">
    <property type="protein sequence ID" value="KAA6378961.1"/>
    <property type="molecule type" value="Genomic_DNA"/>
</dbReference>
<organism evidence="2 3">
    <name type="scientific">Streblomastix strix</name>
    <dbReference type="NCBI Taxonomy" id="222440"/>
    <lineage>
        <taxon>Eukaryota</taxon>
        <taxon>Metamonada</taxon>
        <taxon>Preaxostyla</taxon>
        <taxon>Oxymonadida</taxon>
        <taxon>Streblomastigidae</taxon>
        <taxon>Streblomastix</taxon>
    </lineage>
</organism>
<reference evidence="2 3" key="1">
    <citation type="submission" date="2019-03" db="EMBL/GenBank/DDBJ databases">
        <title>Single cell metagenomics reveals metabolic interactions within the superorganism composed of flagellate Streblomastix strix and complex community of Bacteroidetes bacteria on its surface.</title>
        <authorList>
            <person name="Treitli S.C."/>
            <person name="Kolisko M."/>
            <person name="Husnik F."/>
            <person name="Keeling P."/>
            <person name="Hampl V."/>
        </authorList>
    </citation>
    <scope>NUCLEOTIDE SEQUENCE [LARGE SCALE GENOMIC DNA]</scope>
    <source>
        <strain evidence="2">ST1C</strain>
    </source>
</reference>
<keyword evidence="1" id="KW-0472">Membrane</keyword>
<keyword evidence="1" id="KW-0812">Transmembrane</keyword>
<dbReference type="Proteomes" id="UP000324800">
    <property type="component" value="Unassembled WGS sequence"/>
</dbReference>
<name>A0A5J4V910_9EUKA</name>
<sequence length="69" mass="7603">MFLIQITAALECLVHRLTSSAEAPLAITFVIVAALIGVTIKFSPRAASVIIYLMNLLILSIEYYYPLFA</sequence>